<dbReference type="EC" id="5.3.1.8" evidence="3"/>
<dbReference type="InterPro" id="IPR014710">
    <property type="entry name" value="RmlC-like_jellyroll"/>
</dbReference>
<evidence type="ECO:0000256" key="8">
    <source>
        <dbReference type="PIRSR" id="PIRSR001480-2"/>
    </source>
</evidence>
<dbReference type="KEGG" id="pfre:RM25_1758"/>
<evidence type="ECO:0000256" key="2">
    <source>
        <dbReference type="ARBA" id="ARBA00010772"/>
    </source>
</evidence>
<dbReference type="CDD" id="cd07011">
    <property type="entry name" value="cupin_PMI_type_I_N"/>
    <property type="match status" value="1"/>
</dbReference>
<keyword evidence="6 10" id="KW-0413">Isomerase</keyword>
<dbReference type="PATRIC" id="fig|66712.6.peg.1786"/>
<dbReference type="AlphaFoldDB" id="A0A068VTD0"/>
<protein>
    <recommendedName>
        <fullName evidence="3">mannose-6-phosphate isomerase</fullName>
        <ecNumber evidence="3">5.3.1.8</ecNumber>
    </recommendedName>
</protein>
<comment type="similarity">
    <text evidence="2">Belongs to the mannose-6-phosphate isomerase type 1 family.</text>
</comment>
<feature type="binding site" evidence="8">
    <location>
        <position position="91"/>
    </location>
    <ligand>
        <name>Zn(2+)</name>
        <dbReference type="ChEBI" id="CHEBI:29105"/>
    </ligand>
</feature>
<gene>
    <name evidence="10" type="primary">manA</name>
    <name evidence="10" type="ORF">PFCIRM138_06010</name>
</gene>
<feature type="active site" evidence="7">
    <location>
        <position position="276"/>
    </location>
</feature>
<dbReference type="Pfam" id="PF20511">
    <property type="entry name" value="PMI_typeI_cat"/>
    <property type="match status" value="1"/>
</dbReference>
<dbReference type="PANTHER" id="PTHR10309:SF0">
    <property type="entry name" value="MANNOSE-6-PHOSPHATE ISOMERASE"/>
    <property type="match status" value="1"/>
</dbReference>
<dbReference type="PANTHER" id="PTHR10309">
    <property type="entry name" value="MANNOSE-6-PHOSPHATE ISOMERASE"/>
    <property type="match status" value="1"/>
</dbReference>
<evidence type="ECO:0000256" key="6">
    <source>
        <dbReference type="ARBA" id="ARBA00023235"/>
    </source>
</evidence>
<feature type="binding site" evidence="8">
    <location>
        <position position="257"/>
    </location>
    <ligand>
        <name>Zn(2+)</name>
        <dbReference type="ChEBI" id="CHEBI:29105"/>
    </ligand>
</feature>
<comment type="cofactor">
    <cofactor evidence="8">
        <name>Zn(2+)</name>
        <dbReference type="ChEBI" id="CHEBI:29105"/>
    </cofactor>
    <text evidence="8">Binds 1 zinc ion per subunit.</text>
</comment>
<dbReference type="GO" id="GO:0004476">
    <property type="term" value="F:mannose-6-phosphate isomerase activity"/>
    <property type="evidence" value="ECO:0007669"/>
    <property type="project" value="UniProtKB-EC"/>
</dbReference>
<dbReference type="InterPro" id="IPR011051">
    <property type="entry name" value="RmlC_Cupin_sf"/>
</dbReference>
<dbReference type="EMBL" id="LM676443">
    <property type="protein sequence ID" value="CEP27790.1"/>
    <property type="molecule type" value="Genomic_DNA"/>
</dbReference>
<dbReference type="Gene3D" id="1.10.441.10">
    <property type="entry name" value="Phosphomannose Isomerase, domain 2"/>
    <property type="match status" value="1"/>
</dbReference>
<evidence type="ECO:0000256" key="3">
    <source>
        <dbReference type="ARBA" id="ARBA00011956"/>
    </source>
</evidence>
<dbReference type="SUPFAM" id="SSF51182">
    <property type="entry name" value="RmlC-like cupins"/>
    <property type="match status" value="1"/>
</dbReference>
<sequence length="399" mass="42934">MRSLTGIVKNYAWGSPTAIPAILGTVPDETPQAEYWLGAHDSAPAKVDGTTLDRLLADEPQLLGGPVNERFGGKLPFLMKILAAAQPLSLQAHPSAEQAEAGFAAEEARGVPVDDPKRTFKDTWPKPEVLVALSPFEALAGFRDPKRTVALFDELQPREPLESLIGPLRHRGAEAGLAEVFLECLCPDDEHKAMVNGVLAAALPHEHDKSPLGDFARLALRLDEFYPSDPGILAALLLNHFTLKPGQGLRVQADVLHAYVQGTGIEIMASSDNVVRGGLTHKHIDVKALVDLLDFSPSTPQIITPTPVGGGLARYQTPDEQFALWRAELSPDRTVTLPAQQMSRILLVIEGHVDVMDARGQHKAELVQGQSAFFDAGEDVTLKGSCLAFLAAPGLHEAI</sequence>
<name>A0A068VTD0_PROFF</name>
<evidence type="ECO:0000256" key="1">
    <source>
        <dbReference type="ARBA" id="ARBA00000757"/>
    </source>
</evidence>
<dbReference type="InterPro" id="IPR046457">
    <property type="entry name" value="PMI_typeI_cat"/>
</dbReference>
<evidence type="ECO:0000256" key="5">
    <source>
        <dbReference type="ARBA" id="ARBA00022833"/>
    </source>
</evidence>
<comment type="catalytic activity">
    <reaction evidence="1">
        <text>D-mannose 6-phosphate = D-fructose 6-phosphate</text>
        <dbReference type="Rhea" id="RHEA:12356"/>
        <dbReference type="ChEBI" id="CHEBI:58735"/>
        <dbReference type="ChEBI" id="CHEBI:61527"/>
        <dbReference type="EC" id="5.3.1.8"/>
    </reaction>
</comment>
<dbReference type="PIRSF" id="PIRSF001480">
    <property type="entry name" value="Mannose-6-phosphate_isomerase"/>
    <property type="match status" value="1"/>
</dbReference>
<dbReference type="NCBIfam" id="TIGR00218">
    <property type="entry name" value="manA"/>
    <property type="match status" value="1"/>
</dbReference>
<accession>A0A068VTD0</accession>
<dbReference type="Gene3D" id="2.60.120.10">
    <property type="entry name" value="Jelly Rolls"/>
    <property type="match status" value="2"/>
</dbReference>
<dbReference type="GeneID" id="61221561"/>
<dbReference type="GO" id="GO:0005975">
    <property type="term" value="P:carbohydrate metabolic process"/>
    <property type="evidence" value="ECO:0007669"/>
    <property type="project" value="InterPro"/>
</dbReference>
<feature type="domain" description="Phosphomannose isomerase type I catalytic" evidence="9">
    <location>
        <begin position="4"/>
        <end position="143"/>
    </location>
</feature>
<evidence type="ECO:0000313" key="10">
    <source>
        <dbReference type="EMBL" id="CEP27790.1"/>
    </source>
</evidence>
<keyword evidence="5 8" id="KW-0862">Zinc</keyword>
<feature type="binding site" evidence="8">
    <location>
        <position position="128"/>
    </location>
    <ligand>
        <name>Zn(2+)</name>
        <dbReference type="ChEBI" id="CHEBI:29105"/>
    </ligand>
</feature>
<reference evidence="10" key="1">
    <citation type="submission" date="2014-08" db="EMBL/GenBank/DDBJ databases">
        <authorList>
            <person name="Falentin Helene"/>
        </authorList>
    </citation>
    <scope>NUCLEOTIDE SEQUENCE</scope>
</reference>
<dbReference type="InterPro" id="IPR001250">
    <property type="entry name" value="Man6P_Isoase-1"/>
</dbReference>
<dbReference type="InterPro" id="IPR016305">
    <property type="entry name" value="Mannose-6-P_Isomerase"/>
</dbReference>
<dbReference type="GO" id="GO:0005829">
    <property type="term" value="C:cytosol"/>
    <property type="evidence" value="ECO:0007669"/>
    <property type="project" value="TreeGrafter"/>
</dbReference>
<keyword evidence="4 8" id="KW-0479">Metal-binding</keyword>
<organism evidence="10">
    <name type="scientific">Propionibacterium freudenreichii subsp. freudenreichii</name>
    <dbReference type="NCBI Taxonomy" id="66712"/>
    <lineage>
        <taxon>Bacteria</taxon>
        <taxon>Bacillati</taxon>
        <taxon>Actinomycetota</taxon>
        <taxon>Actinomycetes</taxon>
        <taxon>Propionibacteriales</taxon>
        <taxon>Propionibacteriaceae</taxon>
        <taxon>Propionibacterium</taxon>
    </lineage>
</organism>
<proteinExistence type="inferred from homology"/>
<dbReference type="GO" id="GO:0008270">
    <property type="term" value="F:zinc ion binding"/>
    <property type="evidence" value="ECO:0007669"/>
    <property type="project" value="InterPro"/>
</dbReference>
<dbReference type="RefSeq" id="WP_013161695.1">
    <property type="nucleotide sequence ID" value="NZ_CP010341.1"/>
</dbReference>
<evidence type="ECO:0000256" key="4">
    <source>
        <dbReference type="ARBA" id="ARBA00022723"/>
    </source>
</evidence>
<dbReference type="PRINTS" id="PR00714">
    <property type="entry name" value="MAN6PISMRASE"/>
</dbReference>
<dbReference type="GO" id="GO:0009298">
    <property type="term" value="P:GDP-mannose biosynthetic process"/>
    <property type="evidence" value="ECO:0007669"/>
    <property type="project" value="InterPro"/>
</dbReference>
<evidence type="ECO:0000256" key="7">
    <source>
        <dbReference type="PIRSR" id="PIRSR001480-1"/>
    </source>
</evidence>
<evidence type="ECO:0000259" key="9">
    <source>
        <dbReference type="Pfam" id="PF20511"/>
    </source>
</evidence>
<feature type="binding site" evidence="8">
    <location>
        <position position="93"/>
    </location>
    <ligand>
        <name>Zn(2+)</name>
        <dbReference type="ChEBI" id="CHEBI:29105"/>
    </ligand>
</feature>